<keyword evidence="9" id="KW-1185">Reference proteome</keyword>
<reference evidence="9" key="1">
    <citation type="journal article" date="2008" name="Nat. Genet.">
        <title>The Pristionchus pacificus genome provides a unique perspective on nematode lifestyle and parasitism.</title>
        <authorList>
            <person name="Dieterich C."/>
            <person name="Clifton S.W."/>
            <person name="Schuster L.N."/>
            <person name="Chinwalla A."/>
            <person name="Delehaunty K."/>
            <person name="Dinkelacker I."/>
            <person name="Fulton L."/>
            <person name="Fulton R."/>
            <person name="Godfrey J."/>
            <person name="Minx P."/>
            <person name="Mitreva M."/>
            <person name="Roeseler W."/>
            <person name="Tian H."/>
            <person name="Witte H."/>
            <person name="Yang S.P."/>
            <person name="Wilson R.K."/>
            <person name="Sommer R.J."/>
        </authorList>
    </citation>
    <scope>NUCLEOTIDE SEQUENCE [LARGE SCALE GENOMIC DNA]</scope>
    <source>
        <strain evidence="9">PS312</strain>
    </source>
</reference>
<comment type="subcellular location">
    <subcellularLocation>
        <location evidence="1 7">Membrane</location>
        <topology evidence="1 7">Multi-pass membrane protein</topology>
    </subcellularLocation>
</comment>
<feature type="transmembrane region" description="Helical" evidence="7">
    <location>
        <begin position="259"/>
        <end position="278"/>
    </location>
</feature>
<dbReference type="EnsemblMetazoa" id="PPA24098.1">
    <property type="protein sequence ID" value="PPA24098.1"/>
    <property type="gene ID" value="WBGene00113652"/>
</dbReference>
<dbReference type="AlphaFoldDB" id="A0A2A6C7T2"/>
<keyword evidence="7" id="KW-0406">Ion transport</keyword>
<feature type="transmembrane region" description="Helical" evidence="7">
    <location>
        <begin position="419"/>
        <end position="452"/>
    </location>
</feature>
<accession>A0A2A6C7T2</accession>
<protein>
    <recommendedName>
        <fullName evidence="7">Solute carrier family 40 member</fullName>
    </recommendedName>
</protein>
<evidence type="ECO:0000313" key="8">
    <source>
        <dbReference type="EnsemblMetazoa" id="PPA24098.1"/>
    </source>
</evidence>
<evidence type="ECO:0000256" key="7">
    <source>
        <dbReference type="RuleBase" id="RU365065"/>
    </source>
</evidence>
<comment type="similarity">
    <text evidence="2 7">Belongs to the ferroportin (FP) (TC 2.A.100) family. SLC40A subfamily.</text>
</comment>
<dbReference type="OrthoDB" id="648861at2759"/>
<feature type="transmembrane region" description="Helical" evidence="7">
    <location>
        <begin position="21"/>
        <end position="40"/>
    </location>
</feature>
<keyword evidence="4 7" id="KW-0812">Transmembrane</keyword>
<dbReference type="PANTHER" id="PTHR11660:SF57">
    <property type="entry name" value="SOLUTE CARRIER FAMILY 40 MEMBER"/>
    <property type="match status" value="1"/>
</dbReference>
<organism evidence="8 9">
    <name type="scientific">Pristionchus pacificus</name>
    <name type="common">Parasitic nematode worm</name>
    <dbReference type="NCBI Taxonomy" id="54126"/>
    <lineage>
        <taxon>Eukaryota</taxon>
        <taxon>Metazoa</taxon>
        <taxon>Ecdysozoa</taxon>
        <taxon>Nematoda</taxon>
        <taxon>Chromadorea</taxon>
        <taxon>Rhabditida</taxon>
        <taxon>Rhabditina</taxon>
        <taxon>Diplogasteromorpha</taxon>
        <taxon>Diplogasteroidea</taxon>
        <taxon>Neodiplogasteridae</taxon>
        <taxon>Pristionchus</taxon>
    </lineage>
</organism>
<evidence type="ECO:0000256" key="2">
    <source>
        <dbReference type="ARBA" id="ARBA00006279"/>
    </source>
</evidence>
<evidence type="ECO:0000256" key="5">
    <source>
        <dbReference type="ARBA" id="ARBA00022989"/>
    </source>
</evidence>
<proteinExistence type="inferred from homology"/>
<comment type="function">
    <text evidence="7">May be involved in iron transport and iron homeostasis.</text>
</comment>
<feature type="transmembrane region" description="Helical" evidence="7">
    <location>
        <begin position="52"/>
        <end position="77"/>
    </location>
</feature>
<feature type="transmembrane region" description="Helical" evidence="7">
    <location>
        <begin position="89"/>
        <end position="109"/>
    </location>
</feature>
<dbReference type="Gene3D" id="1.20.1250.20">
    <property type="entry name" value="MFS general substrate transporter like domains"/>
    <property type="match status" value="1"/>
</dbReference>
<keyword evidence="5 7" id="KW-1133">Transmembrane helix</keyword>
<comment type="caution">
    <text evidence="7">Lacks conserved residue(s) required for the propagation of feature annotation.</text>
</comment>
<dbReference type="Proteomes" id="UP000005239">
    <property type="component" value="Unassembled WGS sequence"/>
</dbReference>
<dbReference type="InterPro" id="IPR036259">
    <property type="entry name" value="MFS_trans_sf"/>
</dbReference>
<evidence type="ECO:0000313" key="9">
    <source>
        <dbReference type="Proteomes" id="UP000005239"/>
    </source>
</evidence>
<dbReference type="GO" id="GO:0005381">
    <property type="term" value="F:iron ion transmembrane transporter activity"/>
    <property type="evidence" value="ECO:0007669"/>
    <property type="project" value="UniProtKB-UniRule"/>
</dbReference>
<feature type="transmembrane region" description="Helical" evidence="7">
    <location>
        <begin position="284"/>
        <end position="307"/>
    </location>
</feature>
<reference evidence="8" key="2">
    <citation type="submission" date="2022-06" db="UniProtKB">
        <authorList>
            <consortium name="EnsemblMetazoa"/>
        </authorList>
    </citation>
    <scope>IDENTIFICATION</scope>
    <source>
        <strain evidence="8">PS312</strain>
    </source>
</reference>
<evidence type="ECO:0000256" key="6">
    <source>
        <dbReference type="ARBA" id="ARBA00023136"/>
    </source>
</evidence>
<evidence type="ECO:0000256" key="4">
    <source>
        <dbReference type="ARBA" id="ARBA00022692"/>
    </source>
</evidence>
<dbReference type="GO" id="GO:0016020">
    <property type="term" value="C:membrane"/>
    <property type="evidence" value="ECO:0007669"/>
    <property type="project" value="UniProtKB-SubCell"/>
</dbReference>
<accession>A0A8R1YP67</accession>
<keyword evidence="6 7" id="KW-0472">Membrane</keyword>
<dbReference type="SUPFAM" id="SSF103473">
    <property type="entry name" value="MFS general substrate transporter"/>
    <property type="match status" value="1"/>
</dbReference>
<dbReference type="InterPro" id="IPR009716">
    <property type="entry name" value="Ferroportin-1"/>
</dbReference>
<evidence type="ECO:0000256" key="3">
    <source>
        <dbReference type="ARBA" id="ARBA00022448"/>
    </source>
</evidence>
<keyword evidence="3 7" id="KW-0813">Transport</keyword>
<dbReference type="PANTHER" id="PTHR11660">
    <property type="entry name" value="SOLUTE CARRIER FAMILY 40 MEMBER"/>
    <property type="match status" value="1"/>
</dbReference>
<evidence type="ECO:0000256" key="1">
    <source>
        <dbReference type="ARBA" id="ARBA00004141"/>
    </source>
</evidence>
<dbReference type="Pfam" id="PF06963">
    <property type="entry name" value="FPN1"/>
    <property type="match status" value="1"/>
</dbReference>
<feature type="transmembrane region" description="Helical" evidence="7">
    <location>
        <begin position="319"/>
        <end position="341"/>
    </location>
</feature>
<name>A0A2A6C7T2_PRIPA</name>
<sequence>MKLEKLRSPEWLASQRRYLRSAWTLKIVFFFSCIGDRLWSYSIGFFIGGKGGLAWVGLAQLADSLIKLGTLPFVGGLLDKTGRHTGMQLVLVCNNLSIAVSSICFYLSLSSFFENETMNWAFFWTAVLINALSRVASEAQKTAFLKDWIIVIVEDFEEGELSSHNAFCTGIDQVAAFLAPIVVGTVLEFLGHPIAALIFMGWNVVSWIIEGLVLKDLYDKTPSLHTRERNTEMEPSCCNAFVGNSICVWWGQACWRPMFALSLLFFTVLGYDNILTAYGTEQNISPIVLSVFRGSGAVLGCLGVFIYSCMSNRRYSVILIGLVGLVLQNVFLNLTTVSLFLPGNQYDVKGYAQNITFRLEGKRIRLSVQSQEPNQTRLWIADPAVQQIMQESVPEDQRYRVGLAQNAAQEGFSFLKDVIVFIFPLASTFGALIVMSVSFVFIGFVIYASYFITEGRPIRRRPSLQAEGIEMVQRLELNVVENGVHPELQELLSNGDVEKAAPTMDDDGIEEAPLQTTRTEGL</sequence>
<gene>
    <name evidence="8" type="primary">WBGene00113652</name>
</gene>